<protein>
    <recommendedName>
        <fullName evidence="3">histidine kinase</fullName>
        <ecNumber evidence="3">2.7.13.3</ecNumber>
    </recommendedName>
</protein>
<evidence type="ECO:0000256" key="7">
    <source>
        <dbReference type="ARBA" id="ARBA00023012"/>
    </source>
</evidence>
<dbReference type="Proteomes" id="UP000823895">
    <property type="component" value="Unassembled WGS sequence"/>
</dbReference>
<dbReference type="InterPro" id="IPR003594">
    <property type="entry name" value="HATPase_dom"/>
</dbReference>
<reference evidence="10" key="1">
    <citation type="journal article" date="2021" name="PeerJ">
        <title>Extensive microbial diversity within the chicken gut microbiome revealed by metagenomics and culture.</title>
        <authorList>
            <person name="Gilroy R."/>
            <person name="Ravi A."/>
            <person name="Getino M."/>
            <person name="Pursley I."/>
            <person name="Horton D.L."/>
            <person name="Alikhan N.F."/>
            <person name="Baker D."/>
            <person name="Gharbi K."/>
            <person name="Hall N."/>
            <person name="Watson M."/>
            <person name="Adriaenssens E.M."/>
            <person name="Foster-Nyarko E."/>
            <person name="Jarju S."/>
            <person name="Secka A."/>
            <person name="Antonio M."/>
            <person name="Oren A."/>
            <person name="Chaudhuri R.R."/>
            <person name="La Ragione R."/>
            <person name="Hildebrand F."/>
            <person name="Pallen M.J."/>
        </authorList>
    </citation>
    <scope>NUCLEOTIDE SEQUENCE</scope>
    <source>
        <strain evidence="10">CHK165-2605</strain>
    </source>
</reference>
<dbReference type="SMART" id="SM00387">
    <property type="entry name" value="HATPase_c"/>
    <property type="match status" value="1"/>
</dbReference>
<accession>A0A9D2P2L0</accession>
<sequence length="562" mass="64735">MKEKNKKIVKCFGYTGWKLRLVLILAFALIWFLSMLLATWVDQLAKQSEYSENISRMQEDILEQLDYDCAFLRDNPEFTAQEQEERKSSSLYAALSSRAQTYSAQYQQVSAAVYDENGRLAAQSTDILSADMRYGSWVLGKSFLLSDHLTEEELITLAQYEAENTKAHDYGRGMYEFSAGYTEDGKELTAVRARRVYYSTDDREQVEMEGEDADIVIWQNKDAFGTEKTTEAILWMPGIARGETKAWENRRDQAYLQEFPEEYKGNDSGTEEKEFVLYMESATGFYPDNRYDEPGYTLVIRSAAHPWMAAVDSLKVIYAWGAALSALCAGLVLFIAERTFRRRTLLEEQRRDFINAIAHEMKTPLAVIRGFSENLEADANSGKRKYYLEQIIGQTERMDDMVKEMVCISGLDSGAYSLKKEKISVRDLIRELTAEQNDRIEEKRIDLQVRCKEDFVIEGDKRFIEKAFACILDNAVGHNREEGTILIHMEKDRCVIENTGERIPEEDLPRVCELFFTGEKSRDRREKHLGAGLYLAERIFRMHGLKLRIENTETGVRAVVCM</sequence>
<keyword evidence="4" id="KW-0597">Phosphoprotein</keyword>
<evidence type="ECO:0000256" key="8">
    <source>
        <dbReference type="SAM" id="Phobius"/>
    </source>
</evidence>
<dbReference type="Pfam" id="PF02518">
    <property type="entry name" value="HATPase_c"/>
    <property type="match status" value="1"/>
</dbReference>
<dbReference type="PROSITE" id="PS50109">
    <property type="entry name" value="HIS_KIN"/>
    <property type="match status" value="1"/>
</dbReference>
<dbReference type="GO" id="GO:0016036">
    <property type="term" value="P:cellular response to phosphate starvation"/>
    <property type="evidence" value="ECO:0007669"/>
    <property type="project" value="TreeGrafter"/>
</dbReference>
<dbReference type="InterPro" id="IPR050351">
    <property type="entry name" value="BphY/WalK/GraS-like"/>
</dbReference>
<dbReference type="InterPro" id="IPR036890">
    <property type="entry name" value="HATPase_C_sf"/>
</dbReference>
<comment type="subcellular location">
    <subcellularLocation>
        <location evidence="2">Membrane</location>
    </subcellularLocation>
</comment>
<feature type="domain" description="Histidine kinase" evidence="9">
    <location>
        <begin position="356"/>
        <end position="562"/>
    </location>
</feature>
<dbReference type="InterPro" id="IPR003661">
    <property type="entry name" value="HisK_dim/P_dom"/>
</dbReference>
<dbReference type="Gene3D" id="1.10.287.130">
    <property type="match status" value="1"/>
</dbReference>
<dbReference type="SMART" id="SM00388">
    <property type="entry name" value="HisKA"/>
    <property type="match status" value="1"/>
</dbReference>
<evidence type="ECO:0000313" key="10">
    <source>
        <dbReference type="EMBL" id="HJC42947.1"/>
    </source>
</evidence>
<name>A0A9D2P2L0_9FIRM</name>
<evidence type="ECO:0000256" key="1">
    <source>
        <dbReference type="ARBA" id="ARBA00000085"/>
    </source>
</evidence>
<evidence type="ECO:0000256" key="4">
    <source>
        <dbReference type="ARBA" id="ARBA00022553"/>
    </source>
</evidence>
<evidence type="ECO:0000259" key="9">
    <source>
        <dbReference type="PROSITE" id="PS50109"/>
    </source>
</evidence>
<dbReference type="CDD" id="cd00082">
    <property type="entry name" value="HisKA"/>
    <property type="match status" value="1"/>
</dbReference>
<evidence type="ECO:0000256" key="2">
    <source>
        <dbReference type="ARBA" id="ARBA00004370"/>
    </source>
</evidence>
<dbReference type="PANTHER" id="PTHR45453">
    <property type="entry name" value="PHOSPHATE REGULON SENSOR PROTEIN PHOR"/>
    <property type="match status" value="1"/>
</dbReference>
<dbReference type="GO" id="GO:0005886">
    <property type="term" value="C:plasma membrane"/>
    <property type="evidence" value="ECO:0007669"/>
    <property type="project" value="TreeGrafter"/>
</dbReference>
<dbReference type="InterPro" id="IPR036097">
    <property type="entry name" value="HisK_dim/P_sf"/>
</dbReference>
<evidence type="ECO:0000256" key="5">
    <source>
        <dbReference type="ARBA" id="ARBA00022679"/>
    </source>
</evidence>
<comment type="caution">
    <text evidence="10">The sequence shown here is derived from an EMBL/GenBank/DDBJ whole genome shotgun (WGS) entry which is preliminary data.</text>
</comment>
<dbReference type="InterPro" id="IPR005467">
    <property type="entry name" value="His_kinase_dom"/>
</dbReference>
<feature type="transmembrane region" description="Helical" evidence="8">
    <location>
        <begin position="317"/>
        <end position="336"/>
    </location>
</feature>
<keyword evidence="6 10" id="KW-0418">Kinase</keyword>
<proteinExistence type="predicted"/>
<keyword evidence="8" id="KW-0472">Membrane</keyword>
<organism evidence="10 11">
    <name type="scientific">Candidatus Mediterraneibacter gallistercoris</name>
    <dbReference type="NCBI Taxonomy" id="2838671"/>
    <lineage>
        <taxon>Bacteria</taxon>
        <taxon>Bacillati</taxon>
        <taxon>Bacillota</taxon>
        <taxon>Clostridia</taxon>
        <taxon>Lachnospirales</taxon>
        <taxon>Lachnospiraceae</taxon>
        <taxon>Mediterraneibacter</taxon>
    </lineage>
</organism>
<evidence type="ECO:0000313" key="11">
    <source>
        <dbReference type="Proteomes" id="UP000823895"/>
    </source>
</evidence>
<dbReference type="Pfam" id="PF00512">
    <property type="entry name" value="HisKA"/>
    <property type="match status" value="1"/>
</dbReference>
<dbReference type="EMBL" id="DWWI01000098">
    <property type="protein sequence ID" value="HJC42947.1"/>
    <property type="molecule type" value="Genomic_DNA"/>
</dbReference>
<dbReference type="GO" id="GO:0004721">
    <property type="term" value="F:phosphoprotein phosphatase activity"/>
    <property type="evidence" value="ECO:0007669"/>
    <property type="project" value="TreeGrafter"/>
</dbReference>
<evidence type="ECO:0000256" key="3">
    <source>
        <dbReference type="ARBA" id="ARBA00012438"/>
    </source>
</evidence>
<feature type="transmembrane region" description="Helical" evidence="8">
    <location>
        <begin position="21"/>
        <end position="41"/>
    </location>
</feature>
<comment type="catalytic activity">
    <reaction evidence="1">
        <text>ATP + protein L-histidine = ADP + protein N-phospho-L-histidine.</text>
        <dbReference type="EC" id="2.7.13.3"/>
    </reaction>
</comment>
<keyword evidence="7" id="KW-0902">Two-component regulatory system</keyword>
<keyword evidence="8" id="KW-1133">Transmembrane helix</keyword>
<evidence type="ECO:0000256" key="6">
    <source>
        <dbReference type="ARBA" id="ARBA00022777"/>
    </source>
</evidence>
<dbReference type="SUPFAM" id="SSF47384">
    <property type="entry name" value="Homodimeric domain of signal transducing histidine kinase"/>
    <property type="match status" value="1"/>
</dbReference>
<dbReference type="Gene3D" id="3.30.565.10">
    <property type="entry name" value="Histidine kinase-like ATPase, C-terminal domain"/>
    <property type="match status" value="1"/>
</dbReference>
<dbReference type="EC" id="2.7.13.3" evidence="3"/>
<dbReference type="GO" id="GO:0000155">
    <property type="term" value="F:phosphorelay sensor kinase activity"/>
    <property type="evidence" value="ECO:0007669"/>
    <property type="project" value="InterPro"/>
</dbReference>
<reference evidence="10" key="2">
    <citation type="submission" date="2021-04" db="EMBL/GenBank/DDBJ databases">
        <authorList>
            <person name="Gilroy R."/>
        </authorList>
    </citation>
    <scope>NUCLEOTIDE SEQUENCE</scope>
    <source>
        <strain evidence="10">CHK165-2605</strain>
    </source>
</reference>
<dbReference type="PANTHER" id="PTHR45453:SF1">
    <property type="entry name" value="PHOSPHATE REGULON SENSOR PROTEIN PHOR"/>
    <property type="match status" value="1"/>
</dbReference>
<keyword evidence="8" id="KW-0812">Transmembrane</keyword>
<keyword evidence="5" id="KW-0808">Transferase</keyword>
<dbReference type="SUPFAM" id="SSF55874">
    <property type="entry name" value="ATPase domain of HSP90 chaperone/DNA topoisomerase II/histidine kinase"/>
    <property type="match status" value="1"/>
</dbReference>
<dbReference type="AlphaFoldDB" id="A0A9D2P2L0"/>
<gene>
    <name evidence="10" type="ORF">H9756_04585</name>
</gene>